<feature type="transmembrane region" description="Helical" evidence="8">
    <location>
        <begin position="98"/>
        <end position="120"/>
    </location>
</feature>
<dbReference type="PRINTS" id="PR00245">
    <property type="entry name" value="OLFACTORYR"/>
</dbReference>
<feature type="domain" description="G-protein coupled receptors family 1 profile" evidence="9">
    <location>
        <begin position="41"/>
        <end position="290"/>
    </location>
</feature>
<dbReference type="OrthoDB" id="9445022at2759"/>
<dbReference type="Gene3D" id="1.20.1070.10">
    <property type="entry name" value="Rhodopsin 7-helix transmembrane proteins"/>
    <property type="match status" value="1"/>
</dbReference>
<dbReference type="InterPro" id="IPR000276">
    <property type="entry name" value="GPCR_Rhodpsn"/>
</dbReference>
<dbReference type="Pfam" id="PF13853">
    <property type="entry name" value="7tm_4"/>
    <property type="match status" value="1"/>
</dbReference>
<dbReference type="InParanoid" id="A0A6P7WSH7"/>
<dbReference type="CDD" id="cd15230">
    <property type="entry name" value="7tmA_OR5-like"/>
    <property type="match status" value="1"/>
</dbReference>
<dbReference type="FunFam" id="1.20.1070.10:FF:000003">
    <property type="entry name" value="Olfactory receptor"/>
    <property type="match status" value="1"/>
</dbReference>
<feature type="transmembrane region" description="Helical" evidence="8">
    <location>
        <begin position="140"/>
        <end position="158"/>
    </location>
</feature>
<keyword evidence="2 8" id="KW-0812">Transmembrane</keyword>
<dbReference type="GO" id="GO:0004984">
    <property type="term" value="F:olfactory receptor activity"/>
    <property type="evidence" value="ECO:0007669"/>
    <property type="project" value="InterPro"/>
</dbReference>
<evidence type="ECO:0000256" key="6">
    <source>
        <dbReference type="ARBA" id="ARBA00023170"/>
    </source>
</evidence>
<dbReference type="AlphaFoldDB" id="A0A6P7WSH7"/>
<evidence type="ECO:0000259" key="9">
    <source>
        <dbReference type="PROSITE" id="PS50262"/>
    </source>
</evidence>
<dbReference type="GeneID" id="115460519"/>
<reference evidence="11" key="1">
    <citation type="submission" date="2025-08" db="UniProtKB">
        <authorList>
            <consortium name="RefSeq"/>
        </authorList>
    </citation>
    <scope>IDENTIFICATION</scope>
</reference>
<feature type="transmembrane region" description="Helical" evidence="8">
    <location>
        <begin position="197"/>
        <end position="226"/>
    </location>
</feature>
<name>A0A6P7WSH7_9AMPH</name>
<dbReference type="FunCoup" id="A0A6P7WSH7">
    <property type="interactions" value="390"/>
</dbReference>
<dbReference type="GO" id="GO:0016020">
    <property type="term" value="C:membrane"/>
    <property type="evidence" value="ECO:0007669"/>
    <property type="project" value="UniProtKB-SubCell"/>
</dbReference>
<feature type="transmembrane region" description="Helical" evidence="8">
    <location>
        <begin position="238"/>
        <end position="261"/>
    </location>
</feature>
<evidence type="ECO:0000256" key="1">
    <source>
        <dbReference type="ARBA" id="ARBA00004141"/>
    </source>
</evidence>
<keyword evidence="7" id="KW-0807">Transducer</keyword>
<keyword evidence="6" id="KW-0675">Receptor</keyword>
<dbReference type="InterPro" id="IPR000725">
    <property type="entry name" value="Olfact_rcpt"/>
</dbReference>
<feature type="transmembrane region" description="Helical" evidence="8">
    <location>
        <begin position="26"/>
        <end position="47"/>
    </location>
</feature>
<gene>
    <name evidence="11" type="primary">LOC115460519</name>
</gene>
<dbReference type="PRINTS" id="PR00237">
    <property type="entry name" value="GPCRRHODOPSN"/>
</dbReference>
<evidence type="ECO:0000256" key="3">
    <source>
        <dbReference type="ARBA" id="ARBA00022989"/>
    </source>
</evidence>
<evidence type="ECO:0000256" key="8">
    <source>
        <dbReference type="SAM" id="Phobius"/>
    </source>
</evidence>
<proteinExistence type="predicted"/>
<evidence type="ECO:0000256" key="2">
    <source>
        <dbReference type="ARBA" id="ARBA00022692"/>
    </source>
</evidence>
<dbReference type="InterPro" id="IPR017452">
    <property type="entry name" value="GPCR_Rhodpsn_7TM"/>
</dbReference>
<keyword evidence="4" id="KW-0297">G-protein coupled receptor</keyword>
<evidence type="ECO:0000313" key="10">
    <source>
        <dbReference type="Proteomes" id="UP000515156"/>
    </source>
</evidence>
<sequence>MKATNESTVTEFILLGLTDDPHLKSFLFLLFLGLYILTLLSNIVIITMIKITPRLQTPMYFFLSHLSFLDLCYCSNITPNMLVNFLSEKKSISFLGCMVQLFIFCSLGSTQCLMLAVMAYDRYVAVCSPLLYTVIMTKKLCIQLEIAAYMGGIIHSLIQTGCTFRLSFCGSNVINHFACDFPPLLIISCTSTYINELVLFIFASLVSMGAFLIILISYVYILFTILKLHSTVERQKTFSTCASHLTCVTLLYGTVLVTYLRPSSSYSQEQDKVISLIYTVIIPFLNPLIYSLRNKEVKAAFRKVVHRTVFLH</sequence>
<dbReference type="SUPFAM" id="SSF81321">
    <property type="entry name" value="Family A G protein-coupled receptor-like"/>
    <property type="match status" value="1"/>
</dbReference>
<dbReference type="KEGG" id="muo:115460519"/>
<comment type="subcellular location">
    <subcellularLocation>
        <location evidence="1">Membrane</location>
        <topology evidence="1">Multi-pass membrane protein</topology>
    </subcellularLocation>
</comment>
<dbReference type="PANTHER" id="PTHR48018">
    <property type="entry name" value="OLFACTORY RECEPTOR"/>
    <property type="match status" value="1"/>
</dbReference>
<dbReference type="PROSITE" id="PS50262">
    <property type="entry name" value="G_PROTEIN_RECEP_F1_2"/>
    <property type="match status" value="1"/>
</dbReference>
<dbReference type="RefSeq" id="XP_030046147.1">
    <property type="nucleotide sequence ID" value="XM_030190287.1"/>
</dbReference>
<protein>
    <submittedName>
        <fullName evidence="11">Olfactory receptor 5I1-like</fullName>
    </submittedName>
</protein>
<dbReference type="GO" id="GO:0004930">
    <property type="term" value="F:G protein-coupled receptor activity"/>
    <property type="evidence" value="ECO:0007669"/>
    <property type="project" value="UniProtKB-KW"/>
</dbReference>
<keyword evidence="5 8" id="KW-0472">Membrane</keyword>
<evidence type="ECO:0000256" key="4">
    <source>
        <dbReference type="ARBA" id="ARBA00023040"/>
    </source>
</evidence>
<feature type="transmembrane region" description="Helical" evidence="8">
    <location>
        <begin position="273"/>
        <end position="292"/>
    </location>
</feature>
<evidence type="ECO:0000256" key="5">
    <source>
        <dbReference type="ARBA" id="ARBA00023136"/>
    </source>
</evidence>
<evidence type="ECO:0000256" key="7">
    <source>
        <dbReference type="ARBA" id="ARBA00023224"/>
    </source>
</evidence>
<keyword evidence="10" id="KW-1185">Reference proteome</keyword>
<evidence type="ECO:0000313" key="11">
    <source>
        <dbReference type="RefSeq" id="XP_030046147.1"/>
    </source>
</evidence>
<organism evidence="10 11">
    <name type="scientific">Microcaecilia unicolor</name>
    <dbReference type="NCBI Taxonomy" id="1415580"/>
    <lineage>
        <taxon>Eukaryota</taxon>
        <taxon>Metazoa</taxon>
        <taxon>Chordata</taxon>
        <taxon>Craniata</taxon>
        <taxon>Vertebrata</taxon>
        <taxon>Euteleostomi</taxon>
        <taxon>Amphibia</taxon>
        <taxon>Gymnophiona</taxon>
        <taxon>Siphonopidae</taxon>
        <taxon>Microcaecilia</taxon>
    </lineage>
</organism>
<keyword evidence="3 8" id="KW-1133">Transmembrane helix</keyword>
<feature type="transmembrane region" description="Helical" evidence="8">
    <location>
        <begin position="59"/>
        <end position="78"/>
    </location>
</feature>
<accession>A0A6P7WSH7</accession>
<dbReference type="Proteomes" id="UP000515156">
    <property type="component" value="Chromosome 1"/>
</dbReference>